<dbReference type="SUPFAM" id="SSF56399">
    <property type="entry name" value="ADP-ribosylation"/>
    <property type="match status" value="1"/>
</dbReference>
<accession>A0A815I756</accession>
<dbReference type="PROSITE" id="PS51996">
    <property type="entry name" value="TR_MART"/>
    <property type="match status" value="1"/>
</dbReference>
<dbReference type="OrthoDB" id="423533at2759"/>
<dbReference type="EMBL" id="CAJOBC010070346">
    <property type="protein sequence ID" value="CAF4240511.1"/>
    <property type="molecule type" value="Genomic_DNA"/>
</dbReference>
<evidence type="ECO:0000256" key="1">
    <source>
        <dbReference type="ARBA" id="ARBA00009558"/>
    </source>
</evidence>
<evidence type="ECO:0000256" key="4">
    <source>
        <dbReference type="ARBA" id="ARBA00022695"/>
    </source>
</evidence>
<keyword evidence="2 6" id="KW-0328">Glycosyltransferase</keyword>
<name>A0A815I756_9BILA</name>
<evidence type="ECO:0000313" key="8">
    <source>
        <dbReference type="EMBL" id="CAF1361609.1"/>
    </source>
</evidence>
<evidence type="ECO:0000256" key="6">
    <source>
        <dbReference type="RuleBase" id="RU361228"/>
    </source>
</evidence>
<dbReference type="InterPro" id="IPR000768">
    <property type="entry name" value="ART"/>
</dbReference>
<dbReference type="EMBL" id="CAJNOQ010015442">
    <property type="protein sequence ID" value="CAF1361609.1"/>
    <property type="molecule type" value="Genomic_DNA"/>
</dbReference>
<proteinExistence type="inferred from homology"/>
<dbReference type="Proteomes" id="UP000663829">
    <property type="component" value="Unassembled WGS sequence"/>
</dbReference>
<dbReference type="EC" id="2.4.2.31" evidence="6"/>
<dbReference type="PROSITE" id="PS50918">
    <property type="entry name" value="WWE"/>
    <property type="match status" value="1"/>
</dbReference>
<keyword evidence="10" id="KW-1185">Reference proteome</keyword>
<keyword evidence="3 6" id="KW-0808">Transferase</keyword>
<feature type="domain" description="WWE" evidence="7">
    <location>
        <begin position="2"/>
        <end position="89"/>
    </location>
</feature>
<evidence type="ECO:0000259" key="7">
    <source>
        <dbReference type="PROSITE" id="PS50918"/>
    </source>
</evidence>
<dbReference type="Pfam" id="PF01129">
    <property type="entry name" value="ART"/>
    <property type="match status" value="1"/>
</dbReference>
<comment type="caution">
    <text evidence="8">The sequence shown here is derived from an EMBL/GenBank/DDBJ whole genome shotgun (WGS) entry which is preliminary data.</text>
</comment>
<dbReference type="SUPFAM" id="SSF117839">
    <property type="entry name" value="WWE domain"/>
    <property type="match status" value="1"/>
</dbReference>
<keyword evidence="4" id="KW-0548">Nucleotidyltransferase</keyword>
<evidence type="ECO:0000256" key="2">
    <source>
        <dbReference type="ARBA" id="ARBA00022676"/>
    </source>
</evidence>
<keyword evidence="6" id="KW-0521">NADP</keyword>
<gene>
    <name evidence="8" type="ORF">GPM918_LOCUS31410</name>
    <name evidence="9" type="ORF">SRO942_LOCUS32055</name>
</gene>
<evidence type="ECO:0000256" key="5">
    <source>
        <dbReference type="ARBA" id="ARBA00047597"/>
    </source>
</evidence>
<keyword evidence="6" id="KW-0520">NAD</keyword>
<comment type="similarity">
    <text evidence="1 6">Belongs to the Arg-specific ADP-ribosyltransferase family.</text>
</comment>
<dbReference type="InterPro" id="IPR037197">
    <property type="entry name" value="WWE_dom_sf"/>
</dbReference>
<dbReference type="GO" id="GO:0005576">
    <property type="term" value="C:extracellular region"/>
    <property type="evidence" value="ECO:0007669"/>
    <property type="project" value="InterPro"/>
</dbReference>
<evidence type="ECO:0000313" key="9">
    <source>
        <dbReference type="EMBL" id="CAF4240511.1"/>
    </source>
</evidence>
<dbReference type="Gene3D" id="3.30.720.50">
    <property type="match status" value="1"/>
</dbReference>
<dbReference type="Gene3D" id="3.90.176.10">
    <property type="entry name" value="Toxin ADP-ribosyltransferase, Chain A, domain 1"/>
    <property type="match status" value="1"/>
</dbReference>
<sequence>MAHAASSSFPKRIPRVEWLWKANVDPWSLSSDEDEEEWKRYSNVETRIIEEAYVSGKNEAILDDYHIRFKPHLIQISNTNHNNQRPVKRVCRDGIEETRPLREARFMPNPINPKKPYLENYPSFLREVSKYFDVPKSSSAFELLDEQRLILLEKAAQGLIMEGKKLGKQREAEWMARELVKVKAIYEYEITTNTVQRSIARDLEVYHVCAHLYTMESFLYKEINALMRLDGDMEYKELLMSKVPTYGPFAYLLFWKRGVRKEASEKTLTVYRCANLSDELIQQYKEKYYRGMFATFPAFTSTSRNRAKAVQFGNVLFVIDIDVLKGEDVSLYSDYPDEEEVILHAGFTFEIQSCKFDGRTNKWIMHLKDHQL</sequence>
<dbReference type="Pfam" id="PF02825">
    <property type="entry name" value="WWE"/>
    <property type="match status" value="1"/>
</dbReference>
<evidence type="ECO:0000313" key="10">
    <source>
        <dbReference type="Proteomes" id="UP000663829"/>
    </source>
</evidence>
<protein>
    <recommendedName>
        <fullName evidence="6">NAD(P)(+)--arginine ADP-ribosyltransferase</fullName>
        <ecNumber evidence="6">2.4.2.31</ecNumber>
    </recommendedName>
    <alternativeName>
        <fullName evidence="6">Mono(ADP-ribosyl)transferase</fullName>
    </alternativeName>
</protein>
<dbReference type="Proteomes" id="UP000681722">
    <property type="component" value="Unassembled WGS sequence"/>
</dbReference>
<dbReference type="InterPro" id="IPR004170">
    <property type="entry name" value="WWE_dom"/>
</dbReference>
<organism evidence="8 10">
    <name type="scientific">Didymodactylos carnosus</name>
    <dbReference type="NCBI Taxonomy" id="1234261"/>
    <lineage>
        <taxon>Eukaryota</taxon>
        <taxon>Metazoa</taxon>
        <taxon>Spiralia</taxon>
        <taxon>Gnathifera</taxon>
        <taxon>Rotifera</taxon>
        <taxon>Eurotatoria</taxon>
        <taxon>Bdelloidea</taxon>
        <taxon>Philodinida</taxon>
        <taxon>Philodinidae</taxon>
        <taxon>Didymodactylos</taxon>
    </lineage>
</organism>
<comment type="catalytic activity">
    <reaction evidence="5 6">
        <text>L-arginyl-[protein] + NAD(+) = N(omega)-(ADP-D-ribosyl)-L-arginyl-[protein] + nicotinamide + H(+)</text>
        <dbReference type="Rhea" id="RHEA:19149"/>
        <dbReference type="Rhea" id="RHEA-COMP:10532"/>
        <dbReference type="Rhea" id="RHEA-COMP:15087"/>
        <dbReference type="ChEBI" id="CHEBI:15378"/>
        <dbReference type="ChEBI" id="CHEBI:17154"/>
        <dbReference type="ChEBI" id="CHEBI:29965"/>
        <dbReference type="ChEBI" id="CHEBI:57540"/>
        <dbReference type="ChEBI" id="CHEBI:142554"/>
        <dbReference type="EC" id="2.4.2.31"/>
    </reaction>
</comment>
<evidence type="ECO:0000256" key="3">
    <source>
        <dbReference type="ARBA" id="ARBA00022679"/>
    </source>
</evidence>
<reference evidence="8" key="1">
    <citation type="submission" date="2021-02" db="EMBL/GenBank/DDBJ databases">
        <authorList>
            <person name="Nowell W R."/>
        </authorList>
    </citation>
    <scope>NUCLEOTIDE SEQUENCE</scope>
</reference>
<dbReference type="AlphaFoldDB" id="A0A815I756"/>